<name>O66782_AQUAE</name>
<accession>O66782</accession>
<proteinExistence type="predicted"/>
<dbReference type="Proteomes" id="UP000000798">
    <property type="component" value="Chromosome"/>
</dbReference>
<dbReference type="eggNOG" id="COG2309">
    <property type="taxonomic scope" value="Bacteria"/>
</dbReference>
<dbReference type="PANTHER" id="PTHR34448:SF1">
    <property type="entry name" value="BLL6088 PROTEIN"/>
    <property type="match status" value="1"/>
</dbReference>
<dbReference type="SUPFAM" id="SSF144052">
    <property type="entry name" value="Thermophilic metalloprotease-like"/>
    <property type="match status" value="1"/>
</dbReference>
<sequence>MFEPQIQKLLTINLALKGNEYLLAFTDDYRKELSEVLKEIEKVAKGITPEVKTIVFPSTGQHGKEPPEVLWVETFGKKAVEVLKEEGIFEKVLNKEPYDYEKLAEILKSYSEKVPNVVIALSHYSTTHTTYRKVLTDVFKARYASMPLFEPEMFLGPMDVDWDYVAKLSTDIAEVLTEGEYVEVSSPYGVNLEFSIKGRKGIPDTGLLTEPGSYGNLPAGEAFIAPIEESAFGKLVILYAPNRKLEREITLYFKDGAVERIEGFEDYRYELERVFDTYPNARYIAEFGVGTNPKARRADNILEAEKIMELST</sequence>
<dbReference type="GO" id="GO:0046872">
    <property type="term" value="F:metal ion binding"/>
    <property type="evidence" value="ECO:0007669"/>
    <property type="project" value="UniProtKB-KW"/>
</dbReference>
<dbReference type="InParanoid" id="O66782"/>
<evidence type="ECO:0000313" key="2">
    <source>
        <dbReference type="EMBL" id="AAC06744.1"/>
    </source>
</evidence>
<reference evidence="2 3" key="1">
    <citation type="journal article" date="1998" name="Nature">
        <title>The complete genome of the hyperthermophilic bacterium Aquifex aeolicus.</title>
        <authorList>
            <person name="Deckert G."/>
            <person name="Warren P.V."/>
            <person name="Gaasterland T."/>
            <person name="Young W.G."/>
            <person name="Lenox A.L."/>
            <person name="Graham D.E."/>
            <person name="Overbeek R."/>
            <person name="Snead M.A."/>
            <person name="Keller M."/>
            <person name="Aujay M."/>
            <person name="Huber R."/>
            <person name="Feldman R.A."/>
            <person name="Short J.M."/>
            <person name="Olson G.J."/>
            <person name="Swanson R.V."/>
        </authorList>
    </citation>
    <scope>NUCLEOTIDE SEQUENCE [LARGE SCALE GENOMIC DNA]</scope>
    <source>
        <strain evidence="2 3">VF5</strain>
    </source>
</reference>
<dbReference type="Pfam" id="PF26233">
    <property type="entry name" value="NicX"/>
    <property type="match status" value="1"/>
</dbReference>
<dbReference type="KEGG" id="aae:aq_492"/>
<dbReference type="EnsemblBacteria" id="AAC06744">
    <property type="protein sequence ID" value="AAC06744"/>
    <property type="gene ID" value="aq_492"/>
</dbReference>
<evidence type="ECO:0000313" key="3">
    <source>
        <dbReference type="Proteomes" id="UP000000798"/>
    </source>
</evidence>
<dbReference type="HOGENOM" id="CLU_062630_0_0_0"/>
<dbReference type="RefSeq" id="WP_010880280.1">
    <property type="nucleotide sequence ID" value="NC_000918.1"/>
</dbReference>
<evidence type="ECO:0000256" key="1">
    <source>
        <dbReference type="ARBA" id="ARBA00022723"/>
    </source>
</evidence>
<organism evidence="2 3">
    <name type="scientific">Aquifex aeolicus (strain VF5)</name>
    <dbReference type="NCBI Taxonomy" id="224324"/>
    <lineage>
        <taxon>Bacteria</taxon>
        <taxon>Pseudomonadati</taxon>
        <taxon>Aquificota</taxon>
        <taxon>Aquificia</taxon>
        <taxon>Aquificales</taxon>
        <taxon>Aquificaceae</taxon>
        <taxon>Aquifex</taxon>
    </lineage>
</organism>
<protein>
    <submittedName>
        <fullName evidence="2">Uncharacterized protein</fullName>
    </submittedName>
</protein>
<keyword evidence="3" id="KW-1185">Reference proteome</keyword>
<dbReference type="AlphaFoldDB" id="O66782"/>
<dbReference type="STRING" id="224324.aq_492"/>
<dbReference type="InterPro" id="IPR058739">
    <property type="entry name" value="NicX"/>
</dbReference>
<gene>
    <name evidence="2" type="ordered locus">aq_492</name>
</gene>
<dbReference type="PANTHER" id="PTHR34448">
    <property type="entry name" value="AMINOPEPTIDASE"/>
    <property type="match status" value="1"/>
</dbReference>
<dbReference type="EMBL" id="AE000657">
    <property type="protein sequence ID" value="AAC06744.1"/>
    <property type="molecule type" value="Genomic_DNA"/>
</dbReference>
<dbReference type="PIR" id="B70344">
    <property type="entry name" value="B70344"/>
</dbReference>
<dbReference type="InterPro" id="IPR052170">
    <property type="entry name" value="M29_Exopeptidase"/>
</dbReference>
<keyword evidence="1" id="KW-0479">Metal-binding</keyword>